<dbReference type="SUPFAM" id="SSF52821">
    <property type="entry name" value="Rhodanese/Cell cycle control phosphatase"/>
    <property type="match status" value="1"/>
</dbReference>
<dbReference type="RefSeq" id="WP_226590038.1">
    <property type="nucleotide sequence ID" value="NZ_BLAY01000165.1"/>
</dbReference>
<gene>
    <name evidence="2" type="ORF">MiSe_72840</name>
</gene>
<sequence length="126" mass="13890">MKGLLSLIPTPPPLKARSLVYDLKMRLDWGDPALTIIDVRDRTDFNISHITGAIPMPMNELVERALSSLELMRDIYVYGHTDEDSAAAATKLRLAGYLNVSELKGGLPAWKAFGYPVDTVVTATVF</sequence>
<dbReference type="Proteomes" id="UP001050975">
    <property type="component" value="Unassembled WGS sequence"/>
</dbReference>
<dbReference type="InterPro" id="IPR036873">
    <property type="entry name" value="Rhodanese-like_dom_sf"/>
</dbReference>
<proteinExistence type="predicted"/>
<dbReference type="AlphaFoldDB" id="A0AAV3XHR7"/>
<keyword evidence="3" id="KW-1185">Reference proteome</keyword>
<dbReference type="InterPro" id="IPR050229">
    <property type="entry name" value="GlpE_sulfurtransferase"/>
</dbReference>
<feature type="domain" description="Rhodanese" evidence="1">
    <location>
        <begin position="30"/>
        <end position="119"/>
    </location>
</feature>
<dbReference type="Gene3D" id="3.40.250.10">
    <property type="entry name" value="Rhodanese-like domain"/>
    <property type="match status" value="1"/>
</dbReference>
<evidence type="ECO:0000259" key="1">
    <source>
        <dbReference type="PROSITE" id="PS50206"/>
    </source>
</evidence>
<evidence type="ECO:0000313" key="3">
    <source>
        <dbReference type="Proteomes" id="UP001050975"/>
    </source>
</evidence>
<evidence type="ECO:0000313" key="2">
    <source>
        <dbReference type="EMBL" id="GET42467.1"/>
    </source>
</evidence>
<dbReference type="PANTHER" id="PTHR43031">
    <property type="entry name" value="FAD-DEPENDENT OXIDOREDUCTASE"/>
    <property type="match status" value="1"/>
</dbReference>
<dbReference type="CDD" id="cd00158">
    <property type="entry name" value="RHOD"/>
    <property type="match status" value="1"/>
</dbReference>
<protein>
    <submittedName>
        <fullName evidence="2">Rhodanese domain protein</fullName>
    </submittedName>
</protein>
<dbReference type="PANTHER" id="PTHR43031:SF1">
    <property type="entry name" value="PYRIDINE NUCLEOTIDE-DISULPHIDE OXIDOREDUCTASE"/>
    <property type="match status" value="1"/>
</dbReference>
<comment type="caution">
    <text evidence="2">The sequence shown here is derived from an EMBL/GenBank/DDBJ whole genome shotgun (WGS) entry which is preliminary data.</text>
</comment>
<name>A0AAV3XHR7_9CYAN</name>
<accession>A0AAV3XHR7</accession>
<dbReference type="SMART" id="SM00450">
    <property type="entry name" value="RHOD"/>
    <property type="match status" value="1"/>
</dbReference>
<dbReference type="InterPro" id="IPR001763">
    <property type="entry name" value="Rhodanese-like_dom"/>
</dbReference>
<organism evidence="2 3">
    <name type="scientific">Microseira wollei NIES-4236</name>
    <dbReference type="NCBI Taxonomy" id="2530354"/>
    <lineage>
        <taxon>Bacteria</taxon>
        <taxon>Bacillati</taxon>
        <taxon>Cyanobacteriota</taxon>
        <taxon>Cyanophyceae</taxon>
        <taxon>Oscillatoriophycideae</taxon>
        <taxon>Aerosakkonematales</taxon>
        <taxon>Aerosakkonemataceae</taxon>
        <taxon>Microseira</taxon>
    </lineage>
</organism>
<reference evidence="2" key="1">
    <citation type="submission" date="2019-10" db="EMBL/GenBank/DDBJ databases">
        <title>Draft genome sequece of Microseira wollei NIES-4236.</title>
        <authorList>
            <person name="Yamaguchi H."/>
            <person name="Suzuki S."/>
            <person name="Kawachi M."/>
        </authorList>
    </citation>
    <scope>NUCLEOTIDE SEQUENCE</scope>
    <source>
        <strain evidence="2">NIES-4236</strain>
    </source>
</reference>
<dbReference type="PROSITE" id="PS50206">
    <property type="entry name" value="RHODANESE_3"/>
    <property type="match status" value="1"/>
</dbReference>
<dbReference type="EMBL" id="BLAY01000165">
    <property type="protein sequence ID" value="GET42467.1"/>
    <property type="molecule type" value="Genomic_DNA"/>
</dbReference>
<dbReference type="Pfam" id="PF00581">
    <property type="entry name" value="Rhodanese"/>
    <property type="match status" value="1"/>
</dbReference>